<dbReference type="InterPro" id="IPR033138">
    <property type="entry name" value="Cu_oxidase_CS"/>
</dbReference>
<evidence type="ECO:0000256" key="2">
    <source>
        <dbReference type="ARBA" id="ARBA00011245"/>
    </source>
</evidence>
<evidence type="ECO:0000256" key="5">
    <source>
        <dbReference type="ARBA" id="ARBA00038978"/>
    </source>
</evidence>
<feature type="domain" description="Plastocyanin-like" evidence="11">
    <location>
        <begin position="81"/>
        <end position="185"/>
    </location>
</feature>
<dbReference type="PROSITE" id="PS00080">
    <property type="entry name" value="MULTICOPPER_OXIDASE2"/>
    <property type="match status" value="1"/>
</dbReference>
<keyword evidence="4" id="KW-0560">Oxidoreductase</keyword>
<evidence type="ECO:0000256" key="6">
    <source>
        <dbReference type="ARBA" id="ARBA00041027"/>
    </source>
</evidence>
<dbReference type="GO" id="GO:0005507">
    <property type="term" value="F:copper ion binding"/>
    <property type="evidence" value="ECO:0007669"/>
    <property type="project" value="InterPro"/>
</dbReference>
<dbReference type="PANTHER" id="PTHR48267:SF1">
    <property type="entry name" value="BILIRUBIN OXIDASE"/>
    <property type="match status" value="1"/>
</dbReference>
<dbReference type="SUPFAM" id="SSF49503">
    <property type="entry name" value="Cupredoxins"/>
    <property type="match status" value="3"/>
</dbReference>
<evidence type="ECO:0000256" key="4">
    <source>
        <dbReference type="ARBA" id="ARBA00023002"/>
    </source>
</evidence>
<evidence type="ECO:0000313" key="13">
    <source>
        <dbReference type="Proteomes" id="UP000267521"/>
    </source>
</evidence>
<name>A0A3M6QA25_9BURK</name>
<dbReference type="AlphaFoldDB" id="A0A3M6QA25"/>
<dbReference type="InterPro" id="IPR006311">
    <property type="entry name" value="TAT_signal"/>
</dbReference>
<reference evidence="12 13" key="1">
    <citation type="submission" date="2018-10" db="EMBL/GenBank/DDBJ databases">
        <title>Comamonadaceae CDC group NO-1 genome sequencing and assembly.</title>
        <authorList>
            <person name="Bernier A.-M."/>
            <person name="Bernard K."/>
        </authorList>
    </citation>
    <scope>NUCLEOTIDE SEQUENCE [LARGE SCALE GENOMIC DNA]</scope>
    <source>
        <strain evidence="12 13">NML970147</strain>
    </source>
</reference>
<dbReference type="InterPro" id="IPR011706">
    <property type="entry name" value="Cu-oxidase_C"/>
</dbReference>
<dbReference type="InterPro" id="IPR008972">
    <property type="entry name" value="Cupredoxin"/>
</dbReference>
<gene>
    <name evidence="12" type="ORF">EBQ26_02745</name>
</gene>
<accession>A0A3M6QA25</accession>
<dbReference type="Gene3D" id="2.60.40.420">
    <property type="entry name" value="Cupredoxins - blue copper proteins"/>
    <property type="match status" value="3"/>
</dbReference>
<evidence type="ECO:0000259" key="10">
    <source>
        <dbReference type="Pfam" id="PF07731"/>
    </source>
</evidence>
<dbReference type="GO" id="GO:0016491">
    <property type="term" value="F:oxidoreductase activity"/>
    <property type="evidence" value="ECO:0007669"/>
    <property type="project" value="UniProtKB-KW"/>
</dbReference>
<sequence>MPSHPLPPSAPVSPISRRASMGVMLGACAAVAAPGLLFSRPLLARTAREPAQRPWLIQPKDLQPGTPLTAAPLKVKLPGLGQHDMSAYNGALPGPTIRLRTGQAFRQQVRNRLKEDTVVHWHGLPAPTEMDGQPRYPLRPGEDADIAFDIRQRAGLYWYHPHPHEKTASQAWQGMAGLIVVGDEEEDALGLPAGEQELLLVLRDAQLNGKKKWVYPNTPSGSLGDFPMVNGVPWPRTRLPNQWVRLRILNGANARVFMLRCRHGKEALPLVLIGNDGGLLEAPATVERIEMAPAERVDVLLDLRRIAPGSHIGLHCEAAGWKLLDIEITQATAPAEGQAVASPAAANWEPPARLSRIEPLAHPSTAPGAKAEDAEPDRAFIFQDNTLINGLTHDIYRTDFAVPFGKVERWRFVAIGETPHPVHMHGAHFQVVGGAAADGQPRRIEAWEKGWKDTVLARPGEAVDVLVRFDAYEGNYLLHCHNLEHEDGGMMMNFLVSRNMEMAQRRIEAERLFGYDPLC</sequence>
<dbReference type="EMBL" id="RDQM01000003">
    <property type="protein sequence ID" value="RMX00016.1"/>
    <property type="molecule type" value="Genomic_DNA"/>
</dbReference>
<dbReference type="Pfam" id="PF07731">
    <property type="entry name" value="Cu-oxidase_2"/>
    <property type="match status" value="1"/>
</dbReference>
<feature type="domain" description="Plastocyanin-like" evidence="10">
    <location>
        <begin position="382"/>
        <end position="497"/>
    </location>
</feature>
<evidence type="ECO:0000256" key="9">
    <source>
        <dbReference type="ARBA" id="ARBA00048092"/>
    </source>
</evidence>
<comment type="caution">
    <text evidence="12">The sequence shown here is derived from an EMBL/GenBank/DDBJ whole genome shotgun (WGS) entry which is preliminary data.</text>
</comment>
<evidence type="ECO:0000259" key="11">
    <source>
        <dbReference type="Pfam" id="PF07732"/>
    </source>
</evidence>
<dbReference type="Pfam" id="PF07732">
    <property type="entry name" value="Cu-oxidase_3"/>
    <property type="match status" value="1"/>
</dbReference>
<keyword evidence="3" id="KW-0479">Metal-binding</keyword>
<evidence type="ECO:0000313" key="12">
    <source>
        <dbReference type="EMBL" id="RMX00016.1"/>
    </source>
</evidence>
<evidence type="ECO:0000256" key="8">
    <source>
        <dbReference type="ARBA" id="ARBA00043090"/>
    </source>
</evidence>
<dbReference type="RefSeq" id="WP_122237517.1">
    <property type="nucleotide sequence ID" value="NZ_RDQM01000003.1"/>
</dbReference>
<dbReference type="InterPro" id="IPR002355">
    <property type="entry name" value="Cu_oxidase_Cu_BS"/>
</dbReference>
<comment type="subcellular location">
    <subcellularLocation>
        <location evidence="1">Periplasm</location>
    </subcellularLocation>
</comment>
<dbReference type="PANTHER" id="PTHR48267">
    <property type="entry name" value="CUPREDOXIN SUPERFAMILY PROTEIN"/>
    <property type="match status" value="1"/>
</dbReference>
<proteinExistence type="predicted"/>
<comment type="catalytic activity">
    <reaction evidence="9">
        <text>4 Cu(+) + O2 + 4 H(+) = 4 Cu(2+) + 2 H2O</text>
        <dbReference type="Rhea" id="RHEA:30083"/>
        <dbReference type="ChEBI" id="CHEBI:15377"/>
        <dbReference type="ChEBI" id="CHEBI:15378"/>
        <dbReference type="ChEBI" id="CHEBI:15379"/>
        <dbReference type="ChEBI" id="CHEBI:29036"/>
        <dbReference type="ChEBI" id="CHEBI:49552"/>
        <dbReference type="EC" id="1.16.3.4"/>
    </reaction>
    <physiologicalReaction direction="left-to-right" evidence="9">
        <dbReference type="Rhea" id="RHEA:30084"/>
    </physiologicalReaction>
</comment>
<dbReference type="Proteomes" id="UP000267521">
    <property type="component" value="Unassembled WGS sequence"/>
</dbReference>
<evidence type="ECO:0000256" key="1">
    <source>
        <dbReference type="ARBA" id="ARBA00004418"/>
    </source>
</evidence>
<evidence type="ECO:0000256" key="3">
    <source>
        <dbReference type="ARBA" id="ARBA00022723"/>
    </source>
</evidence>
<dbReference type="EC" id="1.16.3.4" evidence="5"/>
<organism evidence="12 13">
    <name type="scientific">Allofranklinella schreckenbergeri</name>
    <dbReference type="NCBI Taxonomy" id="1076744"/>
    <lineage>
        <taxon>Bacteria</taxon>
        <taxon>Pseudomonadati</taxon>
        <taxon>Pseudomonadota</taxon>
        <taxon>Betaproteobacteria</taxon>
        <taxon>Burkholderiales</taxon>
        <taxon>Comamonadaceae</taxon>
        <taxon>Allofranklinella</taxon>
    </lineage>
</organism>
<comment type="subunit">
    <text evidence="2">Monomer.</text>
</comment>
<dbReference type="PROSITE" id="PS51318">
    <property type="entry name" value="TAT"/>
    <property type="match status" value="1"/>
</dbReference>
<dbReference type="PROSITE" id="PS00079">
    <property type="entry name" value="MULTICOPPER_OXIDASE1"/>
    <property type="match status" value="1"/>
</dbReference>
<dbReference type="InterPro" id="IPR045087">
    <property type="entry name" value="Cu-oxidase_fam"/>
</dbReference>
<protein>
    <recommendedName>
        <fullName evidence="6">Multicopper oxidase CueO</fullName>
        <ecNumber evidence="5">1.16.3.4</ecNumber>
    </recommendedName>
    <alternativeName>
        <fullName evidence="7">Copper efflux oxidase</fullName>
    </alternativeName>
    <alternativeName>
        <fullName evidence="8">Cuprous oxidase</fullName>
    </alternativeName>
</protein>
<dbReference type="GO" id="GO:0042597">
    <property type="term" value="C:periplasmic space"/>
    <property type="evidence" value="ECO:0007669"/>
    <property type="project" value="UniProtKB-SubCell"/>
</dbReference>
<evidence type="ECO:0000256" key="7">
    <source>
        <dbReference type="ARBA" id="ARBA00042896"/>
    </source>
</evidence>
<dbReference type="InterPro" id="IPR011707">
    <property type="entry name" value="Cu-oxidase-like_N"/>
</dbReference>